<evidence type="ECO:0000256" key="1">
    <source>
        <dbReference type="SAM" id="MobiDB-lite"/>
    </source>
</evidence>
<feature type="region of interest" description="Disordered" evidence="1">
    <location>
        <begin position="1"/>
        <end position="53"/>
    </location>
</feature>
<accession>M8A516</accession>
<protein>
    <submittedName>
        <fullName evidence="2">Uncharacterized protein</fullName>
    </submittedName>
</protein>
<gene>
    <name evidence="2" type="ORF">TRIUR3_33007</name>
</gene>
<reference evidence="2" key="1">
    <citation type="journal article" date="2013" name="Nature">
        <title>Draft genome of the wheat A-genome progenitor Triticum urartu.</title>
        <authorList>
            <person name="Ling H.Q."/>
            <person name="Zhao S."/>
            <person name="Liu D."/>
            <person name="Wang J."/>
            <person name="Sun H."/>
            <person name="Zhang C."/>
            <person name="Fan H."/>
            <person name="Li D."/>
            <person name="Dong L."/>
            <person name="Tao Y."/>
            <person name="Gao C."/>
            <person name="Wu H."/>
            <person name="Li Y."/>
            <person name="Cui Y."/>
            <person name="Guo X."/>
            <person name="Zheng S."/>
            <person name="Wang B."/>
            <person name="Yu K."/>
            <person name="Liang Q."/>
            <person name="Yang W."/>
            <person name="Lou X."/>
            <person name="Chen J."/>
            <person name="Feng M."/>
            <person name="Jian J."/>
            <person name="Zhang X."/>
            <person name="Luo G."/>
            <person name="Jiang Y."/>
            <person name="Liu J."/>
            <person name="Wang Z."/>
            <person name="Sha Y."/>
            <person name="Zhang B."/>
            <person name="Wu H."/>
            <person name="Tang D."/>
            <person name="Shen Q."/>
            <person name="Xue P."/>
            <person name="Zou S."/>
            <person name="Wang X."/>
            <person name="Liu X."/>
            <person name="Wang F."/>
            <person name="Yang Y."/>
            <person name="An X."/>
            <person name="Dong Z."/>
            <person name="Zhang K."/>
            <person name="Zhang X."/>
            <person name="Luo M.C."/>
            <person name="Dvorak J."/>
            <person name="Tong Y."/>
            <person name="Wang J."/>
            <person name="Yang H."/>
            <person name="Li Z."/>
            <person name="Wang D."/>
            <person name="Zhang A."/>
            <person name="Wang J."/>
        </authorList>
    </citation>
    <scope>NUCLEOTIDE SEQUENCE</scope>
</reference>
<evidence type="ECO:0000313" key="2">
    <source>
        <dbReference type="EMBL" id="EMS55519.1"/>
    </source>
</evidence>
<sequence>MRAAATSGTSRRGPLCGCGEGTTTGGSDGILGQGELPPSLIMSPRSGTPDKLLGREDASMLRLI</sequence>
<feature type="compositionally biased region" description="Polar residues" evidence="1">
    <location>
        <begin position="1"/>
        <end position="10"/>
    </location>
</feature>
<proteinExistence type="predicted"/>
<name>M8A516_TRIUA</name>
<feature type="compositionally biased region" description="Gly residues" evidence="1">
    <location>
        <begin position="16"/>
        <end position="32"/>
    </location>
</feature>
<dbReference type="AlphaFoldDB" id="M8A516"/>
<organism evidence="2">
    <name type="scientific">Triticum urartu</name>
    <name type="common">Red wild einkorn</name>
    <name type="synonym">Crithodium urartu</name>
    <dbReference type="NCBI Taxonomy" id="4572"/>
    <lineage>
        <taxon>Eukaryota</taxon>
        <taxon>Viridiplantae</taxon>
        <taxon>Streptophyta</taxon>
        <taxon>Embryophyta</taxon>
        <taxon>Tracheophyta</taxon>
        <taxon>Spermatophyta</taxon>
        <taxon>Magnoliopsida</taxon>
        <taxon>Liliopsida</taxon>
        <taxon>Poales</taxon>
        <taxon>Poaceae</taxon>
        <taxon>BOP clade</taxon>
        <taxon>Pooideae</taxon>
        <taxon>Triticodae</taxon>
        <taxon>Triticeae</taxon>
        <taxon>Triticinae</taxon>
        <taxon>Triticum</taxon>
    </lineage>
</organism>
<dbReference type="EMBL" id="KD169430">
    <property type="protein sequence ID" value="EMS55519.1"/>
    <property type="molecule type" value="Genomic_DNA"/>
</dbReference>